<organism evidence="1">
    <name type="scientific">uncultured Rubrobacteraceae bacterium</name>
    <dbReference type="NCBI Taxonomy" id="349277"/>
    <lineage>
        <taxon>Bacteria</taxon>
        <taxon>Bacillati</taxon>
        <taxon>Actinomycetota</taxon>
        <taxon>Rubrobacteria</taxon>
        <taxon>Rubrobacterales</taxon>
        <taxon>Rubrobacteraceae</taxon>
        <taxon>environmental samples</taxon>
    </lineage>
</organism>
<name>A0A6J4P891_9ACTN</name>
<sequence>MGFGSQRAGVRAGYVLEFVYTSKVYFRFSFIPSWVAWTFSVS</sequence>
<protein>
    <submittedName>
        <fullName evidence="1">Uncharacterized protein</fullName>
    </submittedName>
</protein>
<dbReference type="AlphaFoldDB" id="A0A6J4P891"/>
<accession>A0A6J4P891</accession>
<gene>
    <name evidence="1" type="ORF">AVDCRST_MAG55-1190</name>
</gene>
<reference evidence="1" key="1">
    <citation type="submission" date="2020-02" db="EMBL/GenBank/DDBJ databases">
        <authorList>
            <person name="Meier V. D."/>
        </authorList>
    </citation>
    <scope>NUCLEOTIDE SEQUENCE</scope>
    <source>
        <strain evidence="1">AVDCRST_MAG55</strain>
    </source>
</reference>
<proteinExistence type="predicted"/>
<dbReference type="EMBL" id="CADCUZ010000047">
    <property type="protein sequence ID" value="CAA9408986.1"/>
    <property type="molecule type" value="Genomic_DNA"/>
</dbReference>
<evidence type="ECO:0000313" key="1">
    <source>
        <dbReference type="EMBL" id="CAA9408986.1"/>
    </source>
</evidence>